<organism evidence="1 2">
    <name type="scientific">Exocentrus adspersus</name>
    <dbReference type="NCBI Taxonomy" id="1586481"/>
    <lineage>
        <taxon>Eukaryota</taxon>
        <taxon>Metazoa</taxon>
        <taxon>Ecdysozoa</taxon>
        <taxon>Arthropoda</taxon>
        <taxon>Hexapoda</taxon>
        <taxon>Insecta</taxon>
        <taxon>Pterygota</taxon>
        <taxon>Neoptera</taxon>
        <taxon>Endopterygota</taxon>
        <taxon>Coleoptera</taxon>
        <taxon>Polyphaga</taxon>
        <taxon>Cucujiformia</taxon>
        <taxon>Chrysomeloidea</taxon>
        <taxon>Cerambycidae</taxon>
        <taxon>Lamiinae</taxon>
        <taxon>Acanthocinini</taxon>
        <taxon>Exocentrus</taxon>
    </lineage>
</organism>
<accession>A0AAV8VL31</accession>
<proteinExistence type="predicted"/>
<dbReference type="AlphaFoldDB" id="A0AAV8VL31"/>
<dbReference type="Proteomes" id="UP001159042">
    <property type="component" value="Unassembled WGS sequence"/>
</dbReference>
<protein>
    <submittedName>
        <fullName evidence="1">Uncharacterized protein</fullName>
    </submittedName>
</protein>
<name>A0AAV8VL31_9CUCU</name>
<comment type="caution">
    <text evidence="1">The sequence shown here is derived from an EMBL/GenBank/DDBJ whole genome shotgun (WGS) entry which is preliminary data.</text>
</comment>
<evidence type="ECO:0000313" key="1">
    <source>
        <dbReference type="EMBL" id="KAJ8914660.1"/>
    </source>
</evidence>
<sequence>MKRGQKIFHSLENTSEAVNIPETAIINVDVPELDDLPIYRSIQSSTENLPPPSTCTKEITNVNTTPSILMHPVHVILHSSYHGKSPLGILMIASQFIWDFGFRKQCGVFNNSYSSGRWTPFTGIASPLAVSKRYFSSVSCILQCATMFGLTIV</sequence>
<keyword evidence="2" id="KW-1185">Reference proteome</keyword>
<gene>
    <name evidence="1" type="ORF">NQ315_017357</name>
</gene>
<reference evidence="1 2" key="1">
    <citation type="journal article" date="2023" name="Insect Mol. Biol.">
        <title>Genome sequencing provides insights into the evolution of gene families encoding plant cell wall-degrading enzymes in longhorned beetles.</title>
        <authorList>
            <person name="Shin N.R."/>
            <person name="Okamura Y."/>
            <person name="Kirsch R."/>
            <person name="Pauchet Y."/>
        </authorList>
    </citation>
    <scope>NUCLEOTIDE SEQUENCE [LARGE SCALE GENOMIC DNA]</scope>
    <source>
        <strain evidence="1">EAD_L_NR</strain>
    </source>
</reference>
<dbReference type="EMBL" id="JANEYG010000066">
    <property type="protein sequence ID" value="KAJ8914660.1"/>
    <property type="molecule type" value="Genomic_DNA"/>
</dbReference>
<evidence type="ECO:0000313" key="2">
    <source>
        <dbReference type="Proteomes" id="UP001159042"/>
    </source>
</evidence>